<dbReference type="GO" id="GO:0051287">
    <property type="term" value="F:NAD binding"/>
    <property type="evidence" value="ECO:0007669"/>
    <property type="project" value="InterPro"/>
</dbReference>
<dbReference type="InterPro" id="IPR006139">
    <property type="entry name" value="D-isomer_2_OHA_DH_cat_dom"/>
</dbReference>
<dbReference type="RefSeq" id="WP_054707278.1">
    <property type="nucleotide sequence ID" value="NZ_CP014912.1"/>
</dbReference>
<dbReference type="InterPro" id="IPR029753">
    <property type="entry name" value="D-isomer_DH_CS"/>
</dbReference>
<feature type="domain" description="D-isomer specific 2-hydroxyacid dehydrogenase NAD-binding" evidence="6">
    <location>
        <begin position="111"/>
        <end position="297"/>
    </location>
</feature>
<dbReference type="Pfam" id="PF00389">
    <property type="entry name" value="2-Hacid_dh"/>
    <property type="match status" value="1"/>
</dbReference>
<evidence type="ECO:0000313" key="8">
    <source>
        <dbReference type="Proteomes" id="UP000093267"/>
    </source>
</evidence>
<protein>
    <recommendedName>
        <fullName evidence="9">Lactate dehydrogenase</fullName>
    </recommendedName>
</protein>
<dbReference type="Proteomes" id="UP000093267">
    <property type="component" value="Chromosome"/>
</dbReference>
<dbReference type="OrthoDB" id="9805416at2"/>
<proteinExistence type="inferred from homology"/>
<comment type="similarity">
    <text evidence="1 4">Belongs to the D-isomer specific 2-hydroxyacid dehydrogenase family.</text>
</comment>
<dbReference type="STRING" id="240427.AYR62_06185"/>
<evidence type="ECO:0000256" key="1">
    <source>
        <dbReference type="ARBA" id="ARBA00005854"/>
    </source>
</evidence>
<organism evidence="7 8">
    <name type="scientific">Secundilactobacillus paracollinoides</name>
    <dbReference type="NCBI Taxonomy" id="240427"/>
    <lineage>
        <taxon>Bacteria</taxon>
        <taxon>Bacillati</taxon>
        <taxon>Bacillota</taxon>
        <taxon>Bacilli</taxon>
        <taxon>Lactobacillales</taxon>
        <taxon>Lactobacillaceae</taxon>
        <taxon>Secundilactobacillus</taxon>
    </lineage>
</organism>
<evidence type="ECO:0000259" key="5">
    <source>
        <dbReference type="Pfam" id="PF00389"/>
    </source>
</evidence>
<evidence type="ECO:0008006" key="9">
    <source>
        <dbReference type="Google" id="ProtNLM"/>
    </source>
</evidence>
<dbReference type="Gene3D" id="3.40.50.720">
    <property type="entry name" value="NAD(P)-binding Rossmann-like Domain"/>
    <property type="match status" value="2"/>
</dbReference>
<keyword evidence="3" id="KW-0520">NAD</keyword>
<dbReference type="Pfam" id="PF02826">
    <property type="entry name" value="2-Hacid_dh_C"/>
    <property type="match status" value="1"/>
</dbReference>
<evidence type="ECO:0000259" key="6">
    <source>
        <dbReference type="Pfam" id="PF02826"/>
    </source>
</evidence>
<evidence type="ECO:0000256" key="3">
    <source>
        <dbReference type="ARBA" id="ARBA00023027"/>
    </source>
</evidence>
<dbReference type="PROSITE" id="PS00065">
    <property type="entry name" value="D_2_HYDROXYACID_DH_1"/>
    <property type="match status" value="1"/>
</dbReference>
<dbReference type="EMBL" id="CP014924">
    <property type="protein sequence ID" value="ANZ67981.1"/>
    <property type="molecule type" value="Genomic_DNA"/>
</dbReference>
<dbReference type="PANTHER" id="PTHR43026">
    <property type="entry name" value="2-HYDROXYACID DEHYDROGENASE HOMOLOG 1-RELATED"/>
    <property type="match status" value="1"/>
</dbReference>
<accession>A0A1B2J0Z4</accession>
<dbReference type="PROSITE" id="PS00670">
    <property type="entry name" value="D_2_HYDROXYACID_DH_2"/>
    <property type="match status" value="1"/>
</dbReference>
<dbReference type="InterPro" id="IPR058205">
    <property type="entry name" value="D-LDH-like"/>
</dbReference>
<name>A0A1B2J0Z4_9LACO</name>
<evidence type="ECO:0000256" key="2">
    <source>
        <dbReference type="ARBA" id="ARBA00023002"/>
    </source>
</evidence>
<dbReference type="InterPro" id="IPR036291">
    <property type="entry name" value="NAD(P)-bd_dom_sf"/>
</dbReference>
<dbReference type="SUPFAM" id="SSF52283">
    <property type="entry name" value="Formate/glycerate dehydrogenase catalytic domain-like"/>
    <property type="match status" value="1"/>
</dbReference>
<evidence type="ECO:0000313" key="7">
    <source>
        <dbReference type="EMBL" id="ANZ67981.1"/>
    </source>
</evidence>
<dbReference type="InterPro" id="IPR006140">
    <property type="entry name" value="D-isomer_DH_NAD-bd"/>
</dbReference>
<dbReference type="AlphaFoldDB" id="A0A1B2J0Z4"/>
<evidence type="ECO:0000256" key="4">
    <source>
        <dbReference type="RuleBase" id="RU003719"/>
    </source>
</evidence>
<dbReference type="SUPFAM" id="SSF51735">
    <property type="entry name" value="NAD(P)-binding Rossmann-fold domains"/>
    <property type="match status" value="1"/>
</dbReference>
<reference evidence="7 8" key="1">
    <citation type="submission" date="2016-03" db="EMBL/GenBank/DDBJ databases">
        <title>Pediococcus and Lactobacillus from brewery environment - whole genome sequencing and assembly.</title>
        <authorList>
            <person name="Behr J."/>
            <person name="Geissler A.J."/>
            <person name="Vogel R.F."/>
        </authorList>
    </citation>
    <scope>NUCLEOTIDE SEQUENCE [LARGE SCALE GENOMIC DNA]</scope>
    <source>
        <strain evidence="7 8">TMW 1.1995</strain>
    </source>
</reference>
<feature type="domain" description="D-isomer specific 2-hydroxyacid dehydrogenase catalytic" evidence="5">
    <location>
        <begin position="5"/>
        <end position="327"/>
    </location>
</feature>
<keyword evidence="2 4" id="KW-0560">Oxidoreductase</keyword>
<dbReference type="KEGG" id="lpd:AYR62_06185"/>
<dbReference type="InterPro" id="IPR029752">
    <property type="entry name" value="D-isomer_DH_CS1"/>
</dbReference>
<dbReference type="PANTHER" id="PTHR43026:SF1">
    <property type="entry name" value="2-HYDROXYACID DEHYDROGENASE HOMOLOG 1-RELATED"/>
    <property type="match status" value="1"/>
</dbReference>
<dbReference type="GO" id="GO:0008720">
    <property type="term" value="F:D-lactate dehydrogenase (NAD+) activity"/>
    <property type="evidence" value="ECO:0007669"/>
    <property type="project" value="TreeGrafter"/>
</dbReference>
<sequence>MTKIIVFDRRADEAATFSQVQQRNHIDLEFVDGPMTAQSLLVLTGFEAATIQGSNPFVDAHVLHQLANLGCHYLVVRSAGFNNVDLQAAQECGIRLSNVSYSVHSVAEFTVMLMLATLRHLPAIVARTNAQDFTLAGLQGRELHDQTVGIVGTGRIGHAVAEILSGFGCDLLAYDPHPSTSLTSMVTYVDFDALLANSDIVTLHLPLLADNHNLIDSDQIQRMKSNAVLINCARGQLVSTTALIDGLASGHLGGASLDTLATEATLFQQDHRLSFTYNHDWQVLKGFPNVVMTPHTAFYTDTAVTDMVENAIRSLISFLKTGNSPWEIRP</sequence>
<keyword evidence="8" id="KW-1185">Reference proteome</keyword>
<gene>
    <name evidence="7" type="ORF">AYR63_13085</name>
</gene>